<sequence length="444" mass="48540">MQDAGPTGKTVNPATSPLAAAAVPLSSAPGSAAGTVQQEEVREFTLDAAISRALEADPQIKAGFENVRQAEAELVTAGLLPNPELTADLLMIPWGQPWRPTRQGGPTQTDALVSFPIDWFVFGKRAAAIVTAQKGVDVTTAQFSDLLRQRIAGTISAFYDVLEAQALLDLARVDLDNLSQLEQITANRVELGGAGTIELDRVKVFIFGSRREIRARETALATALARLRSFLGYSEEVPLKVKGDLDVDAPATPLTTDAAFALAGENRPDLIALQRQIVMATANVELEERRAYPEVKPAFGYTNQFQHEMDQANADSWNVILQMSLPVFDRNQGHIAKARSLRTQAEHNLNMQLVNLRAEIVQAVKTFEAARDALLIDDPGQLDAARNVRDKIRAAYELGGKPLIDVLDAQRAYRETFRLHIAARSSYWHSLYALNAAIGKQVLR</sequence>
<keyword evidence="3" id="KW-0813">Transport</keyword>
<evidence type="ECO:0000256" key="2">
    <source>
        <dbReference type="ARBA" id="ARBA00007613"/>
    </source>
</evidence>
<keyword evidence="4" id="KW-1134">Transmembrane beta strand</keyword>
<dbReference type="Proteomes" id="UP000503004">
    <property type="component" value="Chromosome"/>
</dbReference>
<organism evidence="8 9">
    <name type="scientific">Methylococcus geothermalis</name>
    <dbReference type="NCBI Taxonomy" id="2681310"/>
    <lineage>
        <taxon>Bacteria</taxon>
        <taxon>Pseudomonadati</taxon>
        <taxon>Pseudomonadota</taxon>
        <taxon>Gammaproteobacteria</taxon>
        <taxon>Methylococcales</taxon>
        <taxon>Methylococcaceae</taxon>
        <taxon>Methylococcus</taxon>
    </lineage>
</organism>
<accession>A0A858QCK4</accession>
<dbReference type="AlphaFoldDB" id="A0A858QCK4"/>
<dbReference type="GO" id="GO:0015288">
    <property type="term" value="F:porin activity"/>
    <property type="evidence" value="ECO:0007669"/>
    <property type="project" value="TreeGrafter"/>
</dbReference>
<dbReference type="GO" id="GO:1990281">
    <property type="term" value="C:efflux pump complex"/>
    <property type="evidence" value="ECO:0007669"/>
    <property type="project" value="TreeGrafter"/>
</dbReference>
<evidence type="ECO:0000256" key="4">
    <source>
        <dbReference type="ARBA" id="ARBA00022452"/>
    </source>
</evidence>
<dbReference type="GO" id="GO:0015562">
    <property type="term" value="F:efflux transmembrane transporter activity"/>
    <property type="evidence" value="ECO:0007669"/>
    <property type="project" value="InterPro"/>
</dbReference>
<comment type="subcellular location">
    <subcellularLocation>
        <location evidence="1">Cell outer membrane</location>
    </subcellularLocation>
</comment>
<dbReference type="PANTHER" id="PTHR30026">
    <property type="entry name" value="OUTER MEMBRANE PROTEIN TOLC"/>
    <property type="match status" value="1"/>
</dbReference>
<keyword evidence="7" id="KW-0998">Cell outer membrane</keyword>
<dbReference type="Gene3D" id="1.20.1600.10">
    <property type="entry name" value="Outer membrane efflux proteins (OEP)"/>
    <property type="match status" value="1"/>
</dbReference>
<keyword evidence="9" id="KW-1185">Reference proteome</keyword>
<name>A0A858QCK4_9GAMM</name>
<dbReference type="GO" id="GO:0009279">
    <property type="term" value="C:cell outer membrane"/>
    <property type="evidence" value="ECO:0007669"/>
    <property type="project" value="UniProtKB-SubCell"/>
</dbReference>
<gene>
    <name evidence="8" type="ORF">GNH96_14440</name>
</gene>
<dbReference type="SUPFAM" id="SSF56954">
    <property type="entry name" value="Outer membrane efflux proteins (OEP)"/>
    <property type="match status" value="1"/>
</dbReference>
<protein>
    <submittedName>
        <fullName evidence="8">TolC family protein</fullName>
    </submittedName>
</protein>
<evidence type="ECO:0000313" key="8">
    <source>
        <dbReference type="EMBL" id="QJD31474.1"/>
    </source>
</evidence>
<evidence type="ECO:0000256" key="6">
    <source>
        <dbReference type="ARBA" id="ARBA00023136"/>
    </source>
</evidence>
<comment type="similarity">
    <text evidence="2">Belongs to the outer membrane factor (OMF) (TC 1.B.17) family.</text>
</comment>
<dbReference type="KEGG" id="metu:GNH96_14440"/>
<evidence type="ECO:0000313" key="9">
    <source>
        <dbReference type="Proteomes" id="UP000503004"/>
    </source>
</evidence>
<dbReference type="Pfam" id="PF02321">
    <property type="entry name" value="OEP"/>
    <property type="match status" value="2"/>
</dbReference>
<dbReference type="InterPro" id="IPR051906">
    <property type="entry name" value="TolC-like"/>
</dbReference>
<dbReference type="EMBL" id="CP046565">
    <property type="protein sequence ID" value="QJD31474.1"/>
    <property type="molecule type" value="Genomic_DNA"/>
</dbReference>
<dbReference type="PANTHER" id="PTHR30026:SF20">
    <property type="entry name" value="OUTER MEMBRANE PROTEIN TOLC"/>
    <property type="match status" value="1"/>
</dbReference>
<reference evidence="9" key="1">
    <citation type="submission" date="2019-12" db="EMBL/GenBank/DDBJ databases">
        <authorList>
            <person name="Awala S.I."/>
            <person name="Rhee S.K."/>
        </authorList>
    </citation>
    <scope>NUCLEOTIDE SEQUENCE [LARGE SCALE GENOMIC DNA]</scope>
    <source>
        <strain evidence="9">IM1</strain>
    </source>
</reference>
<keyword evidence="6" id="KW-0472">Membrane</keyword>
<evidence type="ECO:0000256" key="5">
    <source>
        <dbReference type="ARBA" id="ARBA00022692"/>
    </source>
</evidence>
<proteinExistence type="inferred from homology"/>
<dbReference type="InterPro" id="IPR003423">
    <property type="entry name" value="OMP_efflux"/>
</dbReference>
<keyword evidence="5" id="KW-0812">Transmembrane</keyword>
<evidence type="ECO:0000256" key="3">
    <source>
        <dbReference type="ARBA" id="ARBA00022448"/>
    </source>
</evidence>
<evidence type="ECO:0000256" key="7">
    <source>
        <dbReference type="ARBA" id="ARBA00023237"/>
    </source>
</evidence>
<evidence type="ECO:0000256" key="1">
    <source>
        <dbReference type="ARBA" id="ARBA00004442"/>
    </source>
</evidence>